<name>A0ABW6WY27_9ACTN</name>
<proteinExistence type="predicted"/>
<keyword evidence="3" id="KW-1185">Reference proteome</keyword>
<organism evidence="2 3">
    <name type="scientific">Paractinoplanes globisporus</name>
    <dbReference type="NCBI Taxonomy" id="113565"/>
    <lineage>
        <taxon>Bacteria</taxon>
        <taxon>Bacillati</taxon>
        <taxon>Actinomycetota</taxon>
        <taxon>Actinomycetes</taxon>
        <taxon>Micromonosporales</taxon>
        <taxon>Micromonosporaceae</taxon>
        <taxon>Paractinoplanes</taxon>
    </lineage>
</organism>
<gene>
    <name evidence="2" type="ORF">ACFY35_47855</name>
</gene>
<keyword evidence="1" id="KW-0732">Signal</keyword>
<accession>A0ABW6WY27</accession>
<comment type="caution">
    <text evidence="2">The sequence shown here is derived from an EMBL/GenBank/DDBJ whole genome shotgun (WGS) entry which is preliminary data.</text>
</comment>
<dbReference type="RefSeq" id="WP_157296390.1">
    <property type="nucleotide sequence ID" value="NZ_JBIAZU010000010.1"/>
</dbReference>
<evidence type="ECO:0000313" key="3">
    <source>
        <dbReference type="Proteomes" id="UP001602245"/>
    </source>
</evidence>
<dbReference type="EMBL" id="JBIAZU010000010">
    <property type="protein sequence ID" value="MFF5297197.1"/>
    <property type="molecule type" value="Genomic_DNA"/>
</dbReference>
<evidence type="ECO:0000313" key="2">
    <source>
        <dbReference type="EMBL" id="MFF5297197.1"/>
    </source>
</evidence>
<sequence>MRPRMWRAGFARRLVVAAAAGTLLMSGVAVSSAQASGSCTPSDRADLWLGSMSVHLIRTAGCTYYARLVSDDPIYSAGMTINLRVERQEGGSITAWRQINVTGPYGSYNTAAVDGWWVGAASQDQHHACWAVNYGYWSCTNWVDA</sequence>
<protein>
    <submittedName>
        <fullName evidence="2">Uncharacterized protein</fullName>
    </submittedName>
</protein>
<feature type="signal peptide" evidence="1">
    <location>
        <begin position="1"/>
        <end position="35"/>
    </location>
</feature>
<dbReference type="Proteomes" id="UP001602245">
    <property type="component" value="Unassembled WGS sequence"/>
</dbReference>
<evidence type="ECO:0000256" key="1">
    <source>
        <dbReference type="SAM" id="SignalP"/>
    </source>
</evidence>
<reference evidence="2 3" key="1">
    <citation type="submission" date="2024-10" db="EMBL/GenBank/DDBJ databases">
        <title>The Natural Products Discovery Center: Release of the First 8490 Sequenced Strains for Exploring Actinobacteria Biosynthetic Diversity.</title>
        <authorList>
            <person name="Kalkreuter E."/>
            <person name="Kautsar S.A."/>
            <person name="Yang D."/>
            <person name="Bader C.D."/>
            <person name="Teijaro C.N."/>
            <person name="Fluegel L."/>
            <person name="Davis C.M."/>
            <person name="Simpson J.R."/>
            <person name="Lauterbach L."/>
            <person name="Steele A.D."/>
            <person name="Gui C."/>
            <person name="Meng S."/>
            <person name="Li G."/>
            <person name="Viehrig K."/>
            <person name="Ye F."/>
            <person name="Su P."/>
            <person name="Kiefer A.F."/>
            <person name="Nichols A."/>
            <person name="Cepeda A.J."/>
            <person name="Yan W."/>
            <person name="Fan B."/>
            <person name="Jiang Y."/>
            <person name="Adhikari A."/>
            <person name="Zheng C.-J."/>
            <person name="Schuster L."/>
            <person name="Cowan T.M."/>
            <person name="Smanski M.J."/>
            <person name="Chevrette M.G."/>
            <person name="De Carvalho L.P.S."/>
            <person name="Shen B."/>
        </authorList>
    </citation>
    <scope>NUCLEOTIDE SEQUENCE [LARGE SCALE GENOMIC DNA]</scope>
    <source>
        <strain evidence="2 3">NPDC000087</strain>
    </source>
</reference>
<feature type="chain" id="PRO_5045852281" evidence="1">
    <location>
        <begin position="36"/>
        <end position="145"/>
    </location>
</feature>